<accession>A0A6J4RWZ1</accession>
<organism evidence="1">
    <name type="scientific">uncultured Solirubrobacteraceae bacterium</name>
    <dbReference type="NCBI Taxonomy" id="1162706"/>
    <lineage>
        <taxon>Bacteria</taxon>
        <taxon>Bacillati</taxon>
        <taxon>Actinomycetota</taxon>
        <taxon>Thermoleophilia</taxon>
        <taxon>Solirubrobacterales</taxon>
        <taxon>Solirubrobacteraceae</taxon>
        <taxon>environmental samples</taxon>
    </lineage>
</organism>
<dbReference type="EMBL" id="CADCVP010000108">
    <property type="protein sequence ID" value="CAA9483403.1"/>
    <property type="molecule type" value="Genomic_DNA"/>
</dbReference>
<sequence>DSRAGRVGGHVPRRGRRLRAAGSCIAFPIALRRGRGGAWL</sequence>
<feature type="non-terminal residue" evidence="1">
    <location>
        <position position="40"/>
    </location>
</feature>
<evidence type="ECO:0000313" key="1">
    <source>
        <dbReference type="EMBL" id="CAA9483403.1"/>
    </source>
</evidence>
<protein>
    <submittedName>
        <fullName evidence="1">Uncharacterized protein</fullName>
    </submittedName>
</protein>
<proteinExistence type="predicted"/>
<reference evidence="1" key="1">
    <citation type="submission" date="2020-02" db="EMBL/GenBank/DDBJ databases">
        <authorList>
            <person name="Meier V. D."/>
        </authorList>
    </citation>
    <scope>NUCLEOTIDE SEQUENCE</scope>
    <source>
        <strain evidence="1">AVDCRST_MAG69</strain>
    </source>
</reference>
<gene>
    <name evidence="1" type="ORF">AVDCRST_MAG69-914</name>
</gene>
<dbReference type="AlphaFoldDB" id="A0A6J4RWZ1"/>
<feature type="non-terminal residue" evidence="1">
    <location>
        <position position="1"/>
    </location>
</feature>
<name>A0A6J4RWZ1_9ACTN</name>